<dbReference type="Proteomes" id="UP001157138">
    <property type="component" value="Unassembled WGS sequence"/>
</dbReference>
<name>A0ABQ6F258_9VIBR</name>
<protein>
    <submittedName>
        <fullName evidence="1">Uncharacterized protein</fullName>
    </submittedName>
</protein>
<dbReference type="EMBL" id="BSPW01000067">
    <property type="protein sequence ID" value="GLT19084.1"/>
    <property type="molecule type" value="Genomic_DNA"/>
</dbReference>
<organism evidence="1 2">
    <name type="scientific">Vibrio zhanjiangensis</name>
    <dbReference type="NCBI Taxonomy" id="1046128"/>
    <lineage>
        <taxon>Bacteria</taxon>
        <taxon>Pseudomonadati</taxon>
        <taxon>Pseudomonadota</taxon>
        <taxon>Gammaproteobacteria</taxon>
        <taxon>Vibrionales</taxon>
        <taxon>Vibrionaceae</taxon>
        <taxon>Vibrio</taxon>
    </lineage>
</organism>
<reference evidence="2" key="1">
    <citation type="journal article" date="2019" name="Int. J. Syst. Evol. Microbiol.">
        <title>The Global Catalogue of Microorganisms (GCM) 10K type strain sequencing project: providing services to taxonomists for standard genome sequencing and annotation.</title>
        <authorList>
            <consortium name="The Broad Institute Genomics Platform"/>
            <consortium name="The Broad Institute Genome Sequencing Center for Infectious Disease"/>
            <person name="Wu L."/>
            <person name="Ma J."/>
        </authorList>
    </citation>
    <scope>NUCLEOTIDE SEQUENCE [LARGE SCALE GENOMIC DNA]</scope>
    <source>
        <strain evidence="2">NBRC 108723</strain>
    </source>
</reference>
<proteinExistence type="predicted"/>
<gene>
    <name evidence="1" type="ORF">GCM10007938_28660</name>
</gene>
<keyword evidence="2" id="KW-1185">Reference proteome</keyword>
<evidence type="ECO:0000313" key="2">
    <source>
        <dbReference type="Proteomes" id="UP001157138"/>
    </source>
</evidence>
<dbReference type="RefSeq" id="WP_284192954.1">
    <property type="nucleotide sequence ID" value="NZ_BSPW01000067.1"/>
</dbReference>
<sequence length="143" mass="15854">MPSILKPLAIVCALGAGFFASDVYQWFNIRAHVKPLSEYCLVTTQACELGNIRVEADRDISQPLVPTKITVDWPNSTKQQSLLITLQGYEMEMGTLMFTLNKSGATQYSGLITLPVCTQNTMTWVGEITDGQDTMSASIRMER</sequence>
<evidence type="ECO:0000313" key="1">
    <source>
        <dbReference type="EMBL" id="GLT19084.1"/>
    </source>
</evidence>
<accession>A0ABQ6F258</accession>
<comment type="caution">
    <text evidence="1">The sequence shown here is derived from an EMBL/GenBank/DDBJ whole genome shotgun (WGS) entry which is preliminary data.</text>
</comment>